<gene>
    <name evidence="1" type="ORF">CEXT_798161</name>
</gene>
<dbReference type="Proteomes" id="UP001054945">
    <property type="component" value="Unassembled WGS sequence"/>
</dbReference>
<name>A0AAV4REW9_CAEEX</name>
<comment type="caution">
    <text evidence="1">The sequence shown here is derived from an EMBL/GenBank/DDBJ whole genome shotgun (WGS) entry which is preliminary data.</text>
</comment>
<evidence type="ECO:0000313" key="1">
    <source>
        <dbReference type="EMBL" id="GIY18642.1"/>
    </source>
</evidence>
<evidence type="ECO:0000313" key="2">
    <source>
        <dbReference type="Proteomes" id="UP001054945"/>
    </source>
</evidence>
<dbReference type="CDD" id="cd14733">
    <property type="entry name" value="BACK"/>
    <property type="match status" value="1"/>
</dbReference>
<dbReference type="AlphaFoldDB" id="A0AAV4REW9"/>
<proteinExistence type="predicted"/>
<dbReference type="EMBL" id="BPLR01007656">
    <property type="protein sequence ID" value="GIY18642.1"/>
    <property type="molecule type" value="Genomic_DNA"/>
</dbReference>
<organism evidence="1 2">
    <name type="scientific">Caerostris extrusa</name>
    <name type="common">Bark spider</name>
    <name type="synonym">Caerostris bankana</name>
    <dbReference type="NCBI Taxonomy" id="172846"/>
    <lineage>
        <taxon>Eukaryota</taxon>
        <taxon>Metazoa</taxon>
        <taxon>Ecdysozoa</taxon>
        <taxon>Arthropoda</taxon>
        <taxon>Chelicerata</taxon>
        <taxon>Arachnida</taxon>
        <taxon>Araneae</taxon>
        <taxon>Araneomorphae</taxon>
        <taxon>Entelegynae</taxon>
        <taxon>Araneoidea</taxon>
        <taxon>Araneidae</taxon>
        <taxon>Caerostris</taxon>
    </lineage>
</organism>
<protein>
    <submittedName>
        <fullName evidence="1">Uncharacterized protein</fullName>
    </submittedName>
</protein>
<reference evidence="1 2" key="1">
    <citation type="submission" date="2021-06" db="EMBL/GenBank/DDBJ databases">
        <title>Caerostris extrusa draft genome.</title>
        <authorList>
            <person name="Kono N."/>
            <person name="Arakawa K."/>
        </authorList>
    </citation>
    <scope>NUCLEOTIDE SEQUENCE [LARGE SCALE GENOMIC DNA]</scope>
</reference>
<accession>A0AAV4REW9</accession>
<sequence length="168" mass="19396">MENRKCQLFSKTTRESIRSPCFKLSSLDKTYWFLKCFPRGVRNKLVVACKLAEMINIRIQKKINIGFKAYVTAFDGSSAFEREKDSLLIEKGEETKIIVNVWKVLKISHDHGDEELKASAINHICQHVKEVLNGRMEAEIVDNILLATEILRYLSSVIQETYKENQSL</sequence>
<keyword evidence="2" id="KW-1185">Reference proteome</keyword>